<dbReference type="Pfam" id="PF00717">
    <property type="entry name" value="Peptidase_S24"/>
    <property type="match status" value="1"/>
</dbReference>
<dbReference type="Gene3D" id="1.10.260.40">
    <property type="entry name" value="lambda repressor-like DNA-binding domains"/>
    <property type="match status" value="1"/>
</dbReference>
<reference evidence="5 6" key="1">
    <citation type="journal article" date="2020" name="Carbohydr. Polym.">
        <title>Characterization and optimization of production of bacterial cellulose from strain CGMCC 17276 based on whole-genome analysis.</title>
        <authorList>
            <person name="Lu T."/>
            <person name="Gao H."/>
            <person name="Liao B."/>
            <person name="Wu J."/>
            <person name="Zhang W."/>
            <person name="Huang J."/>
            <person name="Liu M."/>
            <person name="Huang J."/>
            <person name="Chang Z."/>
            <person name="Jin M."/>
            <person name="Yi Z."/>
            <person name="Jiang D."/>
        </authorList>
    </citation>
    <scope>NUCLEOTIDE SEQUENCE [LARGE SCALE GENOMIC DNA]</scope>
    <source>
        <strain evidence="5 6">CGMCC 17276</strain>
    </source>
</reference>
<evidence type="ECO:0000313" key="5">
    <source>
        <dbReference type="EMBL" id="QHC36442.1"/>
    </source>
</evidence>
<dbReference type="SMART" id="SM00530">
    <property type="entry name" value="HTH_XRE"/>
    <property type="match status" value="1"/>
</dbReference>
<dbReference type="RefSeq" id="WP_159262915.1">
    <property type="nucleotide sequence ID" value="NZ_CP041348.1"/>
</dbReference>
<protein>
    <submittedName>
        <fullName evidence="5">Helix-turn-helix domain-containing protein</fullName>
    </submittedName>
</protein>
<dbReference type="PANTHER" id="PTHR40661:SF3">
    <property type="entry name" value="FELS-1 PROPHAGE TRANSCRIPTIONAL REGULATOR"/>
    <property type="match status" value="1"/>
</dbReference>
<proteinExistence type="predicted"/>
<dbReference type="EMBL" id="CP041348">
    <property type="protein sequence ID" value="QHC36442.1"/>
    <property type="molecule type" value="Genomic_DNA"/>
</dbReference>
<keyword evidence="2" id="KW-0238">DNA-binding</keyword>
<dbReference type="InterPro" id="IPR010982">
    <property type="entry name" value="Lambda_DNA-bd_dom_sf"/>
</dbReference>
<dbReference type="Gene3D" id="2.10.109.10">
    <property type="entry name" value="Umud Fragment, subunit A"/>
    <property type="match status" value="1"/>
</dbReference>
<dbReference type="Proteomes" id="UP000464674">
    <property type="component" value="Chromosome"/>
</dbReference>
<dbReference type="AlphaFoldDB" id="A0A857FQG4"/>
<dbReference type="InterPro" id="IPR036286">
    <property type="entry name" value="LexA/Signal_pep-like_sf"/>
</dbReference>
<feature type="domain" description="HTH cro/C1-type" evidence="4">
    <location>
        <begin position="7"/>
        <end position="61"/>
    </location>
</feature>
<sequence length="223" mass="24425">MSFAQNLARLMEARGIDQSELARQLDISSQAVNQWLKRGTHPTHARTQRLLEVLGVSMDELFADTSDASPPIRCVEPQDGPTIIIPELAATPQAGSGGGMPPLDGNGDHIVLTEWVLPAGFFGRLIRNTDHLRLLEIRGDSMQPDYMAGDKVLVDISQRGPTPPGIYVLWDGFGLVLKRIEVLLGRTPPAVMISSINPSYASYECLLEDISIGGRVVGKWDWK</sequence>
<evidence type="ECO:0000256" key="2">
    <source>
        <dbReference type="ARBA" id="ARBA00023125"/>
    </source>
</evidence>
<evidence type="ECO:0000313" key="6">
    <source>
        <dbReference type="Proteomes" id="UP000464674"/>
    </source>
</evidence>
<dbReference type="OrthoDB" id="528805at2"/>
<evidence type="ECO:0000259" key="4">
    <source>
        <dbReference type="PROSITE" id="PS50943"/>
    </source>
</evidence>
<dbReference type="InterPro" id="IPR001387">
    <property type="entry name" value="Cro/C1-type_HTH"/>
</dbReference>
<dbReference type="GO" id="GO:0003677">
    <property type="term" value="F:DNA binding"/>
    <property type="evidence" value="ECO:0007669"/>
    <property type="project" value="UniProtKB-KW"/>
</dbReference>
<dbReference type="CDD" id="cd06529">
    <property type="entry name" value="S24_LexA-like"/>
    <property type="match status" value="1"/>
</dbReference>
<dbReference type="CDD" id="cd00093">
    <property type="entry name" value="HTH_XRE"/>
    <property type="match status" value="1"/>
</dbReference>
<accession>A0A857FQG4</accession>
<dbReference type="SUPFAM" id="SSF47413">
    <property type="entry name" value="lambda repressor-like DNA-binding domains"/>
    <property type="match status" value="1"/>
</dbReference>
<gene>
    <name evidence="5" type="ORF">FMA36_13880</name>
</gene>
<name>A0A857FQG4_KOMXY</name>
<organism evidence="5 6">
    <name type="scientific">Komagataeibacter xylinus</name>
    <name type="common">Gluconacetobacter xylinus</name>
    <dbReference type="NCBI Taxonomy" id="28448"/>
    <lineage>
        <taxon>Bacteria</taxon>
        <taxon>Pseudomonadati</taxon>
        <taxon>Pseudomonadota</taxon>
        <taxon>Alphaproteobacteria</taxon>
        <taxon>Acetobacterales</taxon>
        <taxon>Acetobacteraceae</taxon>
        <taxon>Komagataeibacter</taxon>
    </lineage>
</organism>
<dbReference type="InterPro" id="IPR039418">
    <property type="entry name" value="LexA-like"/>
</dbReference>
<dbReference type="SUPFAM" id="SSF51306">
    <property type="entry name" value="LexA/Signal peptidase"/>
    <property type="match status" value="1"/>
</dbReference>
<dbReference type="InterPro" id="IPR015927">
    <property type="entry name" value="Peptidase_S24_S26A/B/C"/>
</dbReference>
<dbReference type="PANTHER" id="PTHR40661">
    <property type="match status" value="1"/>
</dbReference>
<keyword evidence="3" id="KW-0804">Transcription</keyword>
<evidence type="ECO:0000256" key="1">
    <source>
        <dbReference type="ARBA" id="ARBA00023015"/>
    </source>
</evidence>
<dbReference type="PROSITE" id="PS50943">
    <property type="entry name" value="HTH_CROC1"/>
    <property type="match status" value="1"/>
</dbReference>
<evidence type="ECO:0000256" key="3">
    <source>
        <dbReference type="ARBA" id="ARBA00023163"/>
    </source>
</evidence>
<dbReference type="Pfam" id="PF01381">
    <property type="entry name" value="HTH_3"/>
    <property type="match status" value="1"/>
</dbReference>
<keyword evidence="1" id="KW-0805">Transcription regulation</keyword>